<dbReference type="EMBL" id="AWGB01000009">
    <property type="protein sequence ID" value="ESQ93214.1"/>
    <property type="molecule type" value="Genomic_DNA"/>
</dbReference>
<keyword evidence="4" id="KW-1185">Reference proteome</keyword>
<organism evidence="3 4">
    <name type="scientific">Asticcacaulis benevestitus DSM 16100 = ATCC BAA-896</name>
    <dbReference type="NCBI Taxonomy" id="1121022"/>
    <lineage>
        <taxon>Bacteria</taxon>
        <taxon>Pseudomonadati</taxon>
        <taxon>Pseudomonadota</taxon>
        <taxon>Alphaproteobacteria</taxon>
        <taxon>Caulobacterales</taxon>
        <taxon>Caulobacteraceae</taxon>
        <taxon>Asticcacaulis</taxon>
    </lineage>
</organism>
<reference evidence="3 4" key="1">
    <citation type="journal article" date="2014" name="Nature">
        <title>Sequential evolution of bacterial morphology by co-option of a developmental regulator.</title>
        <authorList>
            <person name="Jiang C."/>
            <person name="Brown P.J."/>
            <person name="Ducret A."/>
            <person name="Brun Y.V."/>
        </authorList>
    </citation>
    <scope>NUCLEOTIDE SEQUENCE [LARGE SCALE GENOMIC DNA]</scope>
    <source>
        <strain evidence="3 4">DSM 16100</strain>
    </source>
</reference>
<comment type="similarity">
    <text evidence="1">Belongs to the UPF0174 family.</text>
</comment>
<dbReference type="Pfam" id="PF03981">
    <property type="entry name" value="Ubiq_cyt_C_chap"/>
    <property type="match status" value="1"/>
</dbReference>
<dbReference type="PATRIC" id="fig|1121022.4.peg.1316"/>
<proteinExistence type="inferred from homology"/>
<protein>
    <recommendedName>
        <fullName evidence="2">Ubiquinol-cytochrome c chaperone domain-containing protein</fullName>
    </recommendedName>
</protein>
<dbReference type="Proteomes" id="UP000017837">
    <property type="component" value="Unassembled WGS sequence"/>
</dbReference>
<dbReference type="AlphaFoldDB" id="V4Q0K9"/>
<accession>V4Q0K9</accession>
<evidence type="ECO:0000313" key="3">
    <source>
        <dbReference type="EMBL" id="ESQ93214.1"/>
    </source>
</evidence>
<name>V4Q0K9_9CAUL</name>
<evidence type="ECO:0000259" key="2">
    <source>
        <dbReference type="Pfam" id="PF03981"/>
    </source>
</evidence>
<feature type="domain" description="Ubiquinol-cytochrome c chaperone" evidence="2">
    <location>
        <begin position="40"/>
        <end position="150"/>
    </location>
</feature>
<dbReference type="STRING" id="1121022.GCA_000376105_00581"/>
<comment type="caution">
    <text evidence="3">The sequence shown here is derived from an EMBL/GenBank/DDBJ whole genome shotgun (WGS) entry which is preliminary data.</text>
</comment>
<gene>
    <name evidence="3" type="ORF">ABENE_06595</name>
</gene>
<dbReference type="OrthoDB" id="7158889at2"/>
<dbReference type="RefSeq" id="WP_018080251.1">
    <property type="nucleotide sequence ID" value="NZ_AQWM01000001.1"/>
</dbReference>
<evidence type="ECO:0000313" key="4">
    <source>
        <dbReference type="Proteomes" id="UP000017837"/>
    </source>
</evidence>
<evidence type="ECO:0000256" key="1">
    <source>
        <dbReference type="ARBA" id="ARBA00006436"/>
    </source>
</evidence>
<dbReference type="InterPro" id="IPR021150">
    <property type="entry name" value="Ubiq_cyt_c_chap"/>
</dbReference>
<sequence>MRPLLDKLKTFFKPRGVKLIGDRLYVACVAQSRLPAFYTDYGVDDAIGARFELLTFHVGLVVTRLKSFDPADPRHEQAKETAQKLFDSFLLALDSTLREQGVGDLSVPKKMKKLGLVIYTRMKRWDDMWRDHSGIGAEADYAARTIFAGSDYDDEDAGEEPDAGLISALTLERAQAFAIYARAVQDSFRIDDALSGDIVWPKPAPLGNEARIRESVLSGGV</sequence>
<dbReference type="eggNOG" id="COG5452">
    <property type="taxonomic scope" value="Bacteria"/>
</dbReference>